<dbReference type="Proteomes" id="UP000095230">
    <property type="component" value="Unassembled WGS sequence"/>
</dbReference>
<dbReference type="AlphaFoldDB" id="A0A1E5IUQ5"/>
<dbReference type="STRING" id="23.BEL05_00605"/>
<reference evidence="1 2" key="1">
    <citation type="submission" date="2016-07" db="EMBL/GenBank/DDBJ databases">
        <title>Whole-genome of two Shewanella species isolated from a digestive organ of sea cucumber Apostichopus japonicus Selenka 1867.</title>
        <authorList>
            <person name="Hong H.-H."/>
            <person name="Choi H."/>
            <person name="Cheon S."/>
            <person name="Oh J.-S."/>
            <person name="Lee H.-G."/>
            <person name="Park C."/>
        </authorList>
    </citation>
    <scope>NUCLEOTIDE SEQUENCE [LARGE SCALE GENOMIC DNA]</scope>
    <source>
        <strain evidence="1 2">CSB03KR</strain>
    </source>
</reference>
<organism evidence="1 2">
    <name type="scientific">Shewanella colwelliana</name>
    <name type="common">Alteromonas colwelliana</name>
    <dbReference type="NCBI Taxonomy" id="23"/>
    <lineage>
        <taxon>Bacteria</taxon>
        <taxon>Pseudomonadati</taxon>
        <taxon>Pseudomonadota</taxon>
        <taxon>Gammaproteobacteria</taxon>
        <taxon>Alteromonadales</taxon>
        <taxon>Shewanellaceae</taxon>
        <taxon>Shewanella</taxon>
    </lineage>
</organism>
<dbReference type="SUPFAM" id="SSF69304">
    <property type="entry name" value="Tricorn protease N-terminal domain"/>
    <property type="match status" value="1"/>
</dbReference>
<name>A0A1E5IUQ5_SHECO</name>
<gene>
    <name evidence="1" type="ORF">BEL05_00605</name>
</gene>
<dbReference type="Pfam" id="PF07676">
    <property type="entry name" value="PD40"/>
    <property type="match status" value="1"/>
</dbReference>
<dbReference type="EMBL" id="MCBT01000024">
    <property type="protein sequence ID" value="OEG74282.1"/>
    <property type="molecule type" value="Genomic_DNA"/>
</dbReference>
<evidence type="ECO:0000313" key="1">
    <source>
        <dbReference type="EMBL" id="OEG74282.1"/>
    </source>
</evidence>
<protein>
    <submittedName>
        <fullName evidence="1">Uncharacterized protein</fullName>
    </submittedName>
</protein>
<proteinExistence type="predicted"/>
<comment type="caution">
    <text evidence="1">The sequence shown here is derived from an EMBL/GenBank/DDBJ whole genome shotgun (WGS) entry which is preliminary data.</text>
</comment>
<dbReference type="InterPro" id="IPR011659">
    <property type="entry name" value="WD40"/>
</dbReference>
<evidence type="ECO:0000313" key="2">
    <source>
        <dbReference type="Proteomes" id="UP000095230"/>
    </source>
</evidence>
<accession>A0A1E5IUQ5</accession>
<dbReference type="Gene3D" id="2.120.10.30">
    <property type="entry name" value="TolB, C-terminal domain"/>
    <property type="match status" value="1"/>
</dbReference>
<dbReference type="InterPro" id="IPR011042">
    <property type="entry name" value="6-blade_b-propeller_TolB-like"/>
</dbReference>
<sequence>MNALTERSYLAFCAILASVYPPVSALANGYDIWLYPLEVNSNATQPWALGQKVAITNRTGYDNQPSFSADSQSLLFTSDRGSQHNDIYRYHIGNANLEQLTHTPTESEYSPQASRNGIRYVVEQGVPHQSVWQQTEHPDGWSPRERGIQSMIPSGYYATHEQLGTLIWARYAYSLYFEPLGASADERHFVVAGAGRSIHVMPQQNAFSYLHKQPDGDRVIKRFEPISNTHQALISVKQGSEDYGWSSDGWIFNIEQQTLRAWKYQSQPNNNRWQMVTELVAPTPYHHSPSRVAISPDSRYIAIVWQRKEH</sequence>